<evidence type="ECO:0000256" key="5">
    <source>
        <dbReference type="PROSITE-ProRule" id="PRU01240"/>
    </source>
</evidence>
<feature type="active site" description="Charge relay system" evidence="5">
    <location>
        <position position="236"/>
    </location>
</feature>
<keyword evidence="4 5" id="KW-0720">Serine protease</keyword>
<comment type="similarity">
    <text evidence="1 5">Belongs to the peptidase S8 family.</text>
</comment>
<dbReference type="SUPFAM" id="SSF52743">
    <property type="entry name" value="Subtilisin-like"/>
    <property type="match status" value="1"/>
</dbReference>
<dbReference type="InterPro" id="IPR022398">
    <property type="entry name" value="Peptidase_S8_His-AS"/>
</dbReference>
<dbReference type="InterPro" id="IPR036852">
    <property type="entry name" value="Peptidase_S8/S53_dom_sf"/>
</dbReference>
<dbReference type="PROSITE" id="PS51892">
    <property type="entry name" value="SUBTILASE"/>
    <property type="match status" value="1"/>
</dbReference>
<dbReference type="EMBL" id="JAHCMY010000004">
    <property type="protein sequence ID" value="MBS9524162.1"/>
    <property type="molecule type" value="Genomic_DNA"/>
</dbReference>
<evidence type="ECO:0000313" key="9">
    <source>
        <dbReference type="Proteomes" id="UP001319104"/>
    </source>
</evidence>
<dbReference type="Gene3D" id="3.40.50.200">
    <property type="entry name" value="Peptidase S8/S53 domain"/>
    <property type="match status" value="1"/>
</dbReference>
<evidence type="ECO:0000256" key="3">
    <source>
        <dbReference type="ARBA" id="ARBA00022801"/>
    </source>
</evidence>
<gene>
    <name evidence="8" type="ORF">KI659_09070</name>
</gene>
<dbReference type="InterPro" id="IPR023828">
    <property type="entry name" value="Peptidase_S8_Ser-AS"/>
</dbReference>
<evidence type="ECO:0000313" key="8">
    <source>
        <dbReference type="EMBL" id="MBS9524162.1"/>
    </source>
</evidence>
<feature type="active site" description="Charge relay system" evidence="5">
    <location>
        <position position="459"/>
    </location>
</feature>
<dbReference type="PRINTS" id="PR00723">
    <property type="entry name" value="SUBTILISIN"/>
</dbReference>
<keyword evidence="6" id="KW-0732">Signal</keyword>
<dbReference type="InterPro" id="IPR015500">
    <property type="entry name" value="Peptidase_S8_subtilisin-rel"/>
</dbReference>
<evidence type="ECO:0000259" key="7">
    <source>
        <dbReference type="Pfam" id="PF00082"/>
    </source>
</evidence>
<evidence type="ECO:0000256" key="1">
    <source>
        <dbReference type="ARBA" id="ARBA00011073"/>
    </source>
</evidence>
<dbReference type="PROSITE" id="PS00137">
    <property type="entry name" value="SUBTILASE_HIS"/>
    <property type="match status" value="1"/>
</dbReference>
<feature type="active site" description="Charge relay system" evidence="5">
    <location>
        <position position="199"/>
    </location>
</feature>
<dbReference type="GO" id="GO:0006508">
    <property type="term" value="P:proteolysis"/>
    <property type="evidence" value="ECO:0007669"/>
    <property type="project" value="UniProtKB-KW"/>
</dbReference>
<comment type="caution">
    <text evidence="8">The sequence shown here is derived from an EMBL/GenBank/DDBJ whole genome shotgun (WGS) entry which is preliminary data.</text>
</comment>
<keyword evidence="2 5" id="KW-0645">Protease</keyword>
<reference evidence="8 9" key="1">
    <citation type="submission" date="2021-05" db="EMBL/GenBank/DDBJ databases">
        <authorList>
            <person name="Zhang Z.D."/>
            <person name="Osman G."/>
        </authorList>
    </citation>
    <scope>NUCLEOTIDE SEQUENCE [LARGE SCALE GENOMIC DNA]</scope>
    <source>
        <strain evidence="8 9">KCTC 32217</strain>
    </source>
</reference>
<keyword evidence="3 5" id="KW-0378">Hydrolase</keyword>
<dbReference type="PANTHER" id="PTHR43806:SF11">
    <property type="entry name" value="CEREVISIN-RELATED"/>
    <property type="match status" value="1"/>
</dbReference>
<proteinExistence type="inferred from homology"/>
<dbReference type="AlphaFoldDB" id="A0AAP2CHD2"/>
<dbReference type="PROSITE" id="PS51257">
    <property type="entry name" value="PROKAR_LIPOPROTEIN"/>
    <property type="match status" value="1"/>
</dbReference>
<accession>A0AAP2CHD2</accession>
<dbReference type="PANTHER" id="PTHR43806">
    <property type="entry name" value="PEPTIDASE S8"/>
    <property type="match status" value="1"/>
</dbReference>
<protein>
    <submittedName>
        <fullName evidence="8">S8 family serine peptidase</fullName>
    </submittedName>
</protein>
<dbReference type="GO" id="GO:0004252">
    <property type="term" value="F:serine-type endopeptidase activity"/>
    <property type="evidence" value="ECO:0007669"/>
    <property type="project" value="UniProtKB-UniRule"/>
</dbReference>
<dbReference type="RefSeq" id="WP_213945030.1">
    <property type="nucleotide sequence ID" value="NZ_JAHCMY010000004.1"/>
</dbReference>
<name>A0AAP2CHD2_9BACT</name>
<feature type="domain" description="Peptidase S8/S53" evidence="7">
    <location>
        <begin position="190"/>
        <end position="508"/>
    </location>
</feature>
<keyword evidence="9" id="KW-1185">Reference proteome</keyword>
<evidence type="ECO:0000256" key="2">
    <source>
        <dbReference type="ARBA" id="ARBA00022670"/>
    </source>
</evidence>
<dbReference type="Pfam" id="PF00082">
    <property type="entry name" value="Peptidase_S8"/>
    <property type="match status" value="1"/>
</dbReference>
<feature type="chain" id="PRO_5042986659" evidence="6">
    <location>
        <begin position="29"/>
        <end position="519"/>
    </location>
</feature>
<dbReference type="Proteomes" id="UP001319104">
    <property type="component" value="Unassembled WGS sequence"/>
</dbReference>
<evidence type="ECO:0000256" key="4">
    <source>
        <dbReference type="ARBA" id="ARBA00022825"/>
    </source>
</evidence>
<dbReference type="PROSITE" id="PS00138">
    <property type="entry name" value="SUBTILASE_SER"/>
    <property type="match status" value="1"/>
</dbReference>
<organism evidence="8 9">
    <name type="scientific">Litoribacter ruber</name>
    <dbReference type="NCBI Taxonomy" id="702568"/>
    <lineage>
        <taxon>Bacteria</taxon>
        <taxon>Pseudomonadati</taxon>
        <taxon>Bacteroidota</taxon>
        <taxon>Cytophagia</taxon>
        <taxon>Cytophagales</taxon>
        <taxon>Cyclobacteriaceae</taxon>
        <taxon>Litoribacter</taxon>
    </lineage>
</organism>
<dbReference type="InterPro" id="IPR050131">
    <property type="entry name" value="Peptidase_S8_subtilisin-like"/>
</dbReference>
<sequence length="519" mass="55207">MKNFKNTKFLPLVALLSFLLVGCNSDLMQVDPVQESLMDEEALMSQFNLKELTEMTDFANLREGDFTGRYLIIARNSNLPNNLNQRIKDAGGEIVKTFPEIGVAVAVGRSEDFFLKASRINGIESVTPDIILKYTEEPEISDFDMALEGSGSSINSSGNAFNYADAIFDGFQWAPSSIDAPQAWDAGITGEGVRVAVIDGGFHSSHIDLAPNLDMNSSTSTVPGFQFNQDTGTFWHGTHVAGIVAASGFGIVGIAPKATIIGVKSLHSGSGAFEWILEGILYAATPLSQGGGGAQIINMSLGASINYRDNWQEPGFRDFFRELQKIYDRATRYANQNGVTVIASAGNGATNHDVAKELFKLPAQNQFVLSISSTGPRGWVLGSTNFSDPAYYSDFGKSLVDFAAPGGTAGFAIVDGDFSPCTLIGTTRSSTQTCAVFDQVFSTIRGSTDGNYGWAQGTSMASPAAAGVVALMMEANGGHMTPAQVNARLRQSSTDLGKPGNDEFYGHGFVNAAKATGVN</sequence>
<evidence type="ECO:0000256" key="6">
    <source>
        <dbReference type="SAM" id="SignalP"/>
    </source>
</evidence>
<dbReference type="InterPro" id="IPR000209">
    <property type="entry name" value="Peptidase_S8/S53_dom"/>
</dbReference>
<feature type="signal peptide" evidence="6">
    <location>
        <begin position="1"/>
        <end position="28"/>
    </location>
</feature>